<reference evidence="2 3" key="1">
    <citation type="submission" date="2012-05" db="EMBL/GenBank/DDBJ databases">
        <title>Finished chromosome of genome of Oscillatoria sp. PCC 7112.</title>
        <authorList>
            <consortium name="US DOE Joint Genome Institute"/>
            <person name="Gugger M."/>
            <person name="Coursin T."/>
            <person name="Rippka R."/>
            <person name="Tandeau De Marsac N."/>
            <person name="Huntemann M."/>
            <person name="Wei C.-L."/>
            <person name="Han J."/>
            <person name="Detter J.C."/>
            <person name="Han C."/>
            <person name="Tapia R."/>
            <person name="Davenport K."/>
            <person name="Daligault H."/>
            <person name="Erkkila T."/>
            <person name="Gu W."/>
            <person name="Munk A.C.C."/>
            <person name="Teshima H."/>
            <person name="Xu Y."/>
            <person name="Chain P."/>
            <person name="Chen A."/>
            <person name="Krypides N."/>
            <person name="Mavromatis K."/>
            <person name="Markowitz V."/>
            <person name="Szeto E."/>
            <person name="Ivanova N."/>
            <person name="Mikhailova N."/>
            <person name="Ovchinnikova G."/>
            <person name="Pagani I."/>
            <person name="Pati A."/>
            <person name="Goodwin L."/>
            <person name="Peters L."/>
            <person name="Pitluck S."/>
            <person name="Woyke T."/>
            <person name="Kerfeld C."/>
        </authorList>
    </citation>
    <scope>NUCLEOTIDE SEQUENCE [LARGE SCALE GENOMIC DNA]</scope>
    <source>
        <strain evidence="2 3">PCC 7112</strain>
    </source>
</reference>
<dbReference type="GO" id="GO:0016020">
    <property type="term" value="C:membrane"/>
    <property type="evidence" value="ECO:0007669"/>
    <property type="project" value="InterPro"/>
</dbReference>
<dbReference type="Proteomes" id="UP000010478">
    <property type="component" value="Chromosome"/>
</dbReference>
<dbReference type="PANTHER" id="PTHR14015:SF2">
    <property type="entry name" value="OPIOID GROWTH FACTOR RECEPTOR (OGFR) CONSERVED DOMAIN-CONTAINING PROTEIN"/>
    <property type="match status" value="1"/>
</dbReference>
<dbReference type="STRING" id="179408.Osc7112_5601"/>
<dbReference type="KEGG" id="oni:Osc7112_5601"/>
<evidence type="ECO:0000259" key="1">
    <source>
        <dbReference type="Pfam" id="PF04664"/>
    </source>
</evidence>
<accession>K9VQJ8</accession>
<protein>
    <submittedName>
        <fullName evidence="2">Opioid growth factor receptor (OGFr) conserved region</fullName>
    </submittedName>
</protein>
<sequence length="216" mass="25356">MPTCRAFPEGIPLIIFVGNIQHTKPLPDQDNTIVYEPAEKPFWLRDPILDFYLGQQPNSQGRAIEEIWSWDYQKLEAIHDYIQWLFPLTEKSYVNTSAPTLNDRAIQAFRTSDELRNRLIQSLKVMLAFYGLECRTEENAEIVIAKSEEYLSRSRKWIERLNHNYLRLTRILTSLTILGLENYALALFNCLDELYNENKEVIGLTTYNYWKNAVNS</sequence>
<dbReference type="HOGENOM" id="CLU_068726_1_0_3"/>
<evidence type="ECO:0000313" key="3">
    <source>
        <dbReference type="Proteomes" id="UP000010478"/>
    </source>
</evidence>
<dbReference type="PANTHER" id="PTHR14015">
    <property type="entry name" value="OPIOID GROWTH FACTOR RECEPTOR OGFR ZETA-TYPE OPIOID RECEPTOR"/>
    <property type="match status" value="1"/>
</dbReference>
<name>K9VQJ8_9CYAN</name>
<dbReference type="EMBL" id="CP003614">
    <property type="protein sequence ID" value="AFZ09824.1"/>
    <property type="molecule type" value="Genomic_DNA"/>
</dbReference>
<organism evidence="2 3">
    <name type="scientific">Phormidium nigroviride PCC 7112</name>
    <dbReference type="NCBI Taxonomy" id="179408"/>
    <lineage>
        <taxon>Bacteria</taxon>
        <taxon>Bacillati</taxon>
        <taxon>Cyanobacteriota</taxon>
        <taxon>Cyanophyceae</taxon>
        <taxon>Oscillatoriophycideae</taxon>
        <taxon>Oscillatoriales</taxon>
        <taxon>Oscillatoriaceae</taxon>
        <taxon>Phormidium</taxon>
    </lineage>
</organism>
<dbReference type="InterPro" id="IPR006757">
    <property type="entry name" value="OGF_rcpt"/>
</dbReference>
<dbReference type="OrthoDB" id="273514at2"/>
<dbReference type="AlphaFoldDB" id="K9VQJ8"/>
<evidence type="ECO:0000313" key="2">
    <source>
        <dbReference type="EMBL" id="AFZ09824.1"/>
    </source>
</evidence>
<dbReference type="eggNOG" id="COG5533">
    <property type="taxonomic scope" value="Bacteria"/>
</dbReference>
<dbReference type="PATRIC" id="fig|179408.3.peg.6986"/>
<dbReference type="GO" id="GO:0140625">
    <property type="term" value="F:opioid growth factor receptor activity"/>
    <property type="evidence" value="ECO:0007669"/>
    <property type="project" value="InterPro"/>
</dbReference>
<feature type="domain" description="Opioid growth factor receptor (OGFr) conserved" evidence="1">
    <location>
        <begin position="49"/>
        <end position="215"/>
    </location>
</feature>
<dbReference type="Pfam" id="PF04664">
    <property type="entry name" value="OGFr_N"/>
    <property type="match status" value="1"/>
</dbReference>
<gene>
    <name evidence="2" type="ORF">Osc7112_5601</name>
</gene>
<proteinExistence type="predicted"/>
<keyword evidence="3" id="KW-1185">Reference proteome</keyword>
<dbReference type="InterPro" id="IPR039574">
    <property type="entry name" value="OGFr"/>
</dbReference>
<keyword evidence="2" id="KW-0675">Receptor</keyword>